<dbReference type="AlphaFoldDB" id="A0A833L1M4"/>
<protein>
    <submittedName>
        <fullName evidence="1">Uncharacterized protein</fullName>
    </submittedName>
</protein>
<proteinExistence type="predicted"/>
<organism evidence="1 2">
    <name type="scientific">Candidatus Saganbacteria bacterium</name>
    <dbReference type="NCBI Taxonomy" id="2575572"/>
    <lineage>
        <taxon>Bacteria</taxon>
        <taxon>Bacillati</taxon>
        <taxon>Saganbacteria</taxon>
    </lineage>
</organism>
<dbReference type="EMBL" id="WPAF01000007">
    <property type="protein sequence ID" value="KAF0134560.1"/>
    <property type="molecule type" value="Genomic_DNA"/>
</dbReference>
<accession>A0A833L1M4</accession>
<evidence type="ECO:0000313" key="2">
    <source>
        <dbReference type="Proteomes" id="UP000488506"/>
    </source>
</evidence>
<comment type="caution">
    <text evidence="1">The sequence shown here is derived from an EMBL/GenBank/DDBJ whole genome shotgun (WGS) entry which is preliminary data.</text>
</comment>
<name>A0A833L1M4_UNCSA</name>
<gene>
    <name evidence="1" type="ORF">FD145_578</name>
</gene>
<sequence length="748" mass="85367">MSSVAVSLRIKLSSLIYPEYKAARRIVSEQFESAGLHLTFRLLSCFEALYLDHREKYSTWLEILSQIAFEGDGTISLSAPPIQSITSFEINSSNREELKDSLRELIDNKGRRGRWLDLAKLNFSALNRRVKESSNPSIEAVPPTNIHPGFQILPNVIGDTLDIIQDEIGYFEKIANNPKSTIESVFKALKLGMCKFGFRNITIYFPLPDGKKWTLFQRFKAENGNRSQREQKVSKYAKEEGEDPTTTLKGIIEGQLNVYDLDLNDTSTFSQAGVPVDESSLQNDLTTSVGPGRTLFFRLVSNEGRVEAVIQIDNRIGKENRFVRKEDILQIFGADSEQLWERFFRHLSDGEKLEAEARFPGSNTEDILMFKEDVEGNPKLSGQIAKMKITDNQKTAFKKLMQRAQVSDYLLPSNSAEGVKTALGLYFREVVSTINAIRAREEKEKSREREIRDHKTIEKLQQARTDDEVVAIYERVSKEASATQPSISQFNAGSEVYNTGDYTTEHVIEPAKSLAIMWNTVKEKCNRVIKSALGVAEDMKPIELFKHVILTSIALFDWHKKGIDEQGNAVKEVTGFAVSDYHHDYVDSKGKLRGLVYYAGIMVEKEHWGGRAAYLTSLMMKVIFKGLGFFKILRGKVPLIFRTQDRAIFEKGERYYSAKSDYREFIEEDWNAARFVAQKNGWTLKEGTNICERVYSKKMARNDDYMLPELGEYDGKVCVGYVSIKSLWRLFVDKITASFKRKKKRSKK</sequence>
<evidence type="ECO:0000313" key="1">
    <source>
        <dbReference type="EMBL" id="KAF0134560.1"/>
    </source>
</evidence>
<dbReference type="Proteomes" id="UP000488506">
    <property type="component" value="Unassembled WGS sequence"/>
</dbReference>
<reference evidence="1 2" key="1">
    <citation type="submission" date="2019-12" db="EMBL/GenBank/DDBJ databases">
        <authorList>
            <person name="Wolfe R."/>
            <person name="Danczak R."/>
            <person name="Wilkins M."/>
        </authorList>
    </citation>
    <scope>NUCLEOTIDE SEQUENCE [LARGE SCALE GENOMIC DNA]</scope>
    <source>
        <strain evidence="1">X2_MaxBin.013</strain>
    </source>
</reference>